<dbReference type="AlphaFoldDB" id="A0A482ILG1"/>
<proteinExistence type="predicted"/>
<sequence>MDTGDFDFLPLQVTHVGKNGKRSYDRNGKRRLIAACLEPNVSVASMAMRAQVNANQLWRWIRQHRAEEAGHISTDVGTKTAMPAAFVAVVEGRDDFRSSHPLQPPVRESVPACTQQPSTPLARLSARLPNGVSVELECAAHDAALVTAMVDALSRCHVST</sequence>
<dbReference type="SUPFAM" id="SSF46689">
    <property type="entry name" value="Homeodomain-like"/>
    <property type="match status" value="1"/>
</dbReference>
<dbReference type="Pfam" id="PF01527">
    <property type="entry name" value="HTH_Tnp_1"/>
    <property type="match status" value="1"/>
</dbReference>
<dbReference type="NCBIfam" id="NF047595">
    <property type="entry name" value="IS66_ISRel24_TnpA"/>
    <property type="match status" value="1"/>
</dbReference>
<feature type="region of interest" description="Disordered" evidence="1">
    <location>
        <begin position="98"/>
        <end position="118"/>
    </location>
</feature>
<dbReference type="Proteomes" id="UP000253772">
    <property type="component" value="Chromosome c1"/>
</dbReference>
<gene>
    <name evidence="2" type="ORF">DDF84_009305</name>
</gene>
<dbReference type="InterPro" id="IPR009057">
    <property type="entry name" value="Homeodomain-like_sf"/>
</dbReference>
<protein>
    <submittedName>
        <fullName evidence="2">IS66 family insertion sequence element accessory protein TnpB</fullName>
    </submittedName>
</protein>
<dbReference type="GO" id="GO:0003677">
    <property type="term" value="F:DNA binding"/>
    <property type="evidence" value="ECO:0007669"/>
    <property type="project" value="InterPro"/>
</dbReference>
<organism evidence="2 3">
    <name type="scientific">Cupriavidus metallidurans</name>
    <dbReference type="NCBI Taxonomy" id="119219"/>
    <lineage>
        <taxon>Bacteria</taxon>
        <taxon>Pseudomonadati</taxon>
        <taxon>Pseudomonadota</taxon>
        <taxon>Betaproteobacteria</taxon>
        <taxon>Burkholderiales</taxon>
        <taxon>Burkholderiaceae</taxon>
        <taxon>Cupriavidus</taxon>
    </lineage>
</organism>
<dbReference type="GO" id="GO:0004803">
    <property type="term" value="F:transposase activity"/>
    <property type="evidence" value="ECO:0007669"/>
    <property type="project" value="InterPro"/>
</dbReference>
<evidence type="ECO:0000256" key="1">
    <source>
        <dbReference type="SAM" id="MobiDB-lite"/>
    </source>
</evidence>
<dbReference type="EMBL" id="CP037900">
    <property type="protein sequence ID" value="QBP09945.1"/>
    <property type="molecule type" value="Genomic_DNA"/>
</dbReference>
<name>A0A482ILG1_9BURK</name>
<reference evidence="2 3" key="1">
    <citation type="submission" date="2019-03" db="EMBL/GenBank/DDBJ databases">
        <title>Comparative insights into the high quality Complete genome sequence of highly metal resistant Cupriavidus metallidurans strain BS1 isolated from a gold-copper mine.</title>
        <authorList>
            <person name="Mazhar H.S."/>
            <person name="Rensing C."/>
        </authorList>
    </citation>
    <scope>NUCLEOTIDE SEQUENCE [LARGE SCALE GENOMIC DNA]</scope>
    <source>
        <strain evidence="2 3">BS1</strain>
    </source>
</reference>
<evidence type="ECO:0000313" key="3">
    <source>
        <dbReference type="Proteomes" id="UP000253772"/>
    </source>
</evidence>
<dbReference type="RefSeq" id="WP_024570237.1">
    <property type="nucleotide sequence ID" value="NZ_CP037900.1"/>
</dbReference>
<accession>A0A482ILG1</accession>
<dbReference type="GO" id="GO:0006313">
    <property type="term" value="P:DNA transposition"/>
    <property type="evidence" value="ECO:0007669"/>
    <property type="project" value="InterPro"/>
</dbReference>
<dbReference type="OrthoDB" id="9800877at2"/>
<evidence type="ECO:0000313" key="2">
    <source>
        <dbReference type="EMBL" id="QBP09945.1"/>
    </source>
</evidence>
<dbReference type="InterPro" id="IPR002514">
    <property type="entry name" value="Transposase_8"/>
</dbReference>